<proteinExistence type="predicted"/>
<feature type="region of interest" description="Disordered" evidence="1">
    <location>
        <begin position="1"/>
        <end position="22"/>
    </location>
</feature>
<dbReference type="HOGENOM" id="CLU_1518817_0_0_1"/>
<evidence type="ECO:0000313" key="2">
    <source>
        <dbReference type="EMBL" id="KEY65338.1"/>
    </source>
</evidence>
<dbReference type="AlphaFoldDB" id="A0A084AJ59"/>
<organism evidence="2 3">
    <name type="scientific">Stachybotrys chartarum (strain CBS 109288 / IBT 7711)</name>
    <name type="common">Toxic black mold</name>
    <name type="synonym">Stilbospora chartarum</name>
    <dbReference type="NCBI Taxonomy" id="1280523"/>
    <lineage>
        <taxon>Eukaryota</taxon>
        <taxon>Fungi</taxon>
        <taxon>Dikarya</taxon>
        <taxon>Ascomycota</taxon>
        <taxon>Pezizomycotina</taxon>
        <taxon>Sordariomycetes</taxon>
        <taxon>Hypocreomycetidae</taxon>
        <taxon>Hypocreales</taxon>
        <taxon>Stachybotryaceae</taxon>
        <taxon>Stachybotrys</taxon>
    </lineage>
</organism>
<accession>A0A084AJ59</accession>
<feature type="compositionally biased region" description="Basic and acidic residues" evidence="1">
    <location>
        <begin position="7"/>
        <end position="22"/>
    </location>
</feature>
<reference evidence="2 3" key="1">
    <citation type="journal article" date="2014" name="BMC Genomics">
        <title>Comparative genome sequencing reveals chemotype-specific gene clusters in the toxigenic black mold Stachybotrys.</title>
        <authorList>
            <person name="Semeiks J."/>
            <person name="Borek D."/>
            <person name="Otwinowski Z."/>
            <person name="Grishin N.V."/>
        </authorList>
    </citation>
    <scope>NUCLEOTIDE SEQUENCE [LARGE SCALE GENOMIC DNA]</scope>
    <source>
        <strain evidence="3">CBS 109288 / IBT 7711</strain>
    </source>
</reference>
<evidence type="ECO:0000256" key="1">
    <source>
        <dbReference type="SAM" id="MobiDB-lite"/>
    </source>
</evidence>
<protein>
    <submittedName>
        <fullName evidence="2">Uncharacterized protein</fullName>
    </submittedName>
</protein>
<dbReference type="OrthoDB" id="10269879at2759"/>
<sequence>MAEESSDTAHETDSVNDDPVHWDRKHDLVFPSPVPRMAIDGRSVITLTVDDITWSGVEPARPERRLQDTQRLIDVYYHVAAALPRDEQKRMRTNFRLGYADRHGDSAMDPSHHYLYITTEILPVFRTRINYIFLLGLYGHHPLVDAAASWCLPSVLENVIPPQYAEWEYASKFIYPY</sequence>
<name>A0A084AJ59_STACB</name>
<dbReference type="Proteomes" id="UP000028045">
    <property type="component" value="Unassembled WGS sequence"/>
</dbReference>
<gene>
    <name evidence="2" type="ORF">S7711_01849</name>
</gene>
<keyword evidence="3" id="KW-1185">Reference proteome</keyword>
<dbReference type="EMBL" id="KL648706">
    <property type="protein sequence ID" value="KEY65338.1"/>
    <property type="molecule type" value="Genomic_DNA"/>
</dbReference>
<evidence type="ECO:0000313" key="3">
    <source>
        <dbReference type="Proteomes" id="UP000028045"/>
    </source>
</evidence>